<evidence type="ECO:0000256" key="3">
    <source>
        <dbReference type="ARBA" id="ARBA00023157"/>
    </source>
</evidence>
<protein>
    <recommendedName>
        <fullName evidence="6">Ig-like domain-containing protein</fullName>
    </recommendedName>
</protein>
<dbReference type="PANTHER" id="PTHR12231">
    <property type="entry name" value="CTX-RELATED TYPE I TRANSMEMBRANE PROTEIN"/>
    <property type="match status" value="1"/>
</dbReference>
<reference evidence="7" key="1">
    <citation type="submission" date="2025-08" db="UniProtKB">
        <authorList>
            <consortium name="Ensembl"/>
        </authorList>
    </citation>
    <scope>IDENTIFICATION</scope>
</reference>
<sequence>MTRTEVYHVSSSKTTVEKVVIETVKESTTVVEKPKEKPSVPATIVTKPKSLTVEEGHNARFECDADGDPAPSITWLHEGEAVGPSARHHIVSTQYNSTFEISAVEMSDEGSYTLLVENSGGKQEAHFSLTIKNCKGSVFINKVNIYCVLGSRTASGIRWILNGVEVSNSEQYRYGVSGNDQTLTIRCVSQCEQGIITCQAQTEQGPVWCQFHTKVTAKHSGAPHFLVQPRSQNVDEGQNVKFTCEITGEPSPEVEWLKDNIVVSILRTGSPGAEEDRVPRTLGGPGPRELKRTGSPGAEEDRVPRT</sequence>
<name>A0A3Q3BK58_KRYMA</name>
<keyword evidence="8" id="KW-1185">Reference proteome</keyword>
<dbReference type="InterPro" id="IPR036179">
    <property type="entry name" value="Ig-like_dom_sf"/>
</dbReference>
<dbReference type="Proteomes" id="UP000264800">
    <property type="component" value="Unplaced"/>
</dbReference>
<reference evidence="7" key="2">
    <citation type="submission" date="2025-09" db="UniProtKB">
        <authorList>
            <consortium name="Ensembl"/>
        </authorList>
    </citation>
    <scope>IDENTIFICATION</scope>
</reference>
<proteinExistence type="predicted"/>
<evidence type="ECO:0000256" key="1">
    <source>
        <dbReference type="ARBA" id="ARBA00022729"/>
    </source>
</evidence>
<feature type="domain" description="Ig-like" evidence="6">
    <location>
        <begin position="41"/>
        <end position="130"/>
    </location>
</feature>
<dbReference type="Gene3D" id="2.60.40.10">
    <property type="entry name" value="Immunoglobulins"/>
    <property type="match status" value="3"/>
</dbReference>
<dbReference type="CDD" id="cd00096">
    <property type="entry name" value="Ig"/>
    <property type="match status" value="1"/>
</dbReference>
<feature type="region of interest" description="Disordered" evidence="5">
    <location>
        <begin position="269"/>
        <end position="306"/>
    </location>
</feature>
<keyword evidence="3" id="KW-1015">Disulfide bond</keyword>
<feature type="domain" description="Ig-like" evidence="6">
    <location>
        <begin position="135"/>
        <end position="201"/>
    </location>
</feature>
<evidence type="ECO:0000256" key="5">
    <source>
        <dbReference type="SAM" id="MobiDB-lite"/>
    </source>
</evidence>
<dbReference type="FunFam" id="2.60.40.10:FF:001477">
    <property type="entry name" value="Titin b"/>
    <property type="match status" value="1"/>
</dbReference>
<feature type="domain" description="Ig-like" evidence="6">
    <location>
        <begin position="223"/>
        <end position="260"/>
    </location>
</feature>
<dbReference type="AlphaFoldDB" id="A0A3Q3BK58"/>
<dbReference type="InterPro" id="IPR007110">
    <property type="entry name" value="Ig-like_dom"/>
</dbReference>
<evidence type="ECO:0000256" key="4">
    <source>
        <dbReference type="ARBA" id="ARBA00023319"/>
    </source>
</evidence>
<evidence type="ECO:0000313" key="8">
    <source>
        <dbReference type="Proteomes" id="UP000264800"/>
    </source>
</evidence>
<dbReference type="Pfam" id="PF07679">
    <property type="entry name" value="I-set"/>
    <property type="match status" value="3"/>
</dbReference>
<dbReference type="InterPro" id="IPR003599">
    <property type="entry name" value="Ig_sub"/>
</dbReference>
<dbReference type="Ensembl" id="ENSKMAT00000025629.1">
    <property type="protein sequence ID" value="ENSKMAP00000025309.1"/>
    <property type="gene ID" value="ENSKMAG00000018752.1"/>
</dbReference>
<evidence type="ECO:0000259" key="6">
    <source>
        <dbReference type="PROSITE" id="PS50835"/>
    </source>
</evidence>
<dbReference type="SMART" id="SM00409">
    <property type="entry name" value="IG"/>
    <property type="match status" value="2"/>
</dbReference>
<keyword evidence="2" id="KW-0677">Repeat</keyword>
<dbReference type="OMA" id="HNARFEC"/>
<keyword evidence="1" id="KW-0732">Signal</keyword>
<dbReference type="SMART" id="SM00408">
    <property type="entry name" value="IGc2"/>
    <property type="match status" value="3"/>
</dbReference>
<keyword evidence="4" id="KW-0393">Immunoglobulin domain</keyword>
<dbReference type="InterPro" id="IPR013783">
    <property type="entry name" value="Ig-like_fold"/>
</dbReference>
<evidence type="ECO:0000256" key="2">
    <source>
        <dbReference type="ARBA" id="ARBA00022737"/>
    </source>
</evidence>
<dbReference type="InterPro" id="IPR003598">
    <property type="entry name" value="Ig_sub2"/>
</dbReference>
<accession>A0A3Q3BK58</accession>
<evidence type="ECO:0000313" key="7">
    <source>
        <dbReference type="Ensembl" id="ENSKMAP00000025309.1"/>
    </source>
</evidence>
<dbReference type="SUPFAM" id="SSF48726">
    <property type="entry name" value="Immunoglobulin"/>
    <property type="match status" value="3"/>
</dbReference>
<dbReference type="InterPro" id="IPR013098">
    <property type="entry name" value="Ig_I-set"/>
</dbReference>
<organism evidence="7 8">
    <name type="scientific">Kryptolebias marmoratus</name>
    <name type="common">Mangrove killifish</name>
    <name type="synonym">Rivulus marmoratus</name>
    <dbReference type="NCBI Taxonomy" id="37003"/>
    <lineage>
        <taxon>Eukaryota</taxon>
        <taxon>Metazoa</taxon>
        <taxon>Chordata</taxon>
        <taxon>Craniata</taxon>
        <taxon>Vertebrata</taxon>
        <taxon>Euteleostomi</taxon>
        <taxon>Actinopterygii</taxon>
        <taxon>Neopterygii</taxon>
        <taxon>Teleostei</taxon>
        <taxon>Neoteleostei</taxon>
        <taxon>Acanthomorphata</taxon>
        <taxon>Ovalentaria</taxon>
        <taxon>Atherinomorphae</taxon>
        <taxon>Cyprinodontiformes</taxon>
        <taxon>Rivulidae</taxon>
        <taxon>Kryptolebias</taxon>
    </lineage>
</organism>
<dbReference type="PANTHER" id="PTHR12231:SF253">
    <property type="entry name" value="DPR-INTERACTING PROTEIN ETA, ISOFORM B-RELATED"/>
    <property type="match status" value="1"/>
</dbReference>
<dbReference type="InterPro" id="IPR051170">
    <property type="entry name" value="Neural/epithelial_adhesion"/>
</dbReference>
<dbReference type="STRING" id="37003.ENSKMAP00000025309"/>
<dbReference type="GeneTree" id="ENSGT01110000267173"/>
<dbReference type="PROSITE" id="PS50835">
    <property type="entry name" value="IG_LIKE"/>
    <property type="match status" value="3"/>
</dbReference>